<dbReference type="CDD" id="cd00082">
    <property type="entry name" value="HisKA"/>
    <property type="match status" value="1"/>
</dbReference>
<evidence type="ECO:0000256" key="5">
    <source>
        <dbReference type="ARBA" id="ARBA00022777"/>
    </source>
</evidence>
<dbReference type="InterPro" id="IPR035965">
    <property type="entry name" value="PAS-like_dom_sf"/>
</dbReference>
<accession>A0A3A8N1N6</accession>
<keyword evidence="11" id="KW-1185">Reference proteome</keyword>
<dbReference type="GO" id="GO:0000155">
    <property type="term" value="F:phosphorelay sensor kinase activity"/>
    <property type="evidence" value="ECO:0007669"/>
    <property type="project" value="InterPro"/>
</dbReference>
<dbReference type="SUPFAM" id="SSF55874">
    <property type="entry name" value="ATPase domain of HSP90 chaperone/DNA topoisomerase II/histidine kinase"/>
    <property type="match status" value="1"/>
</dbReference>
<feature type="domain" description="PAS" evidence="8">
    <location>
        <begin position="44"/>
        <end position="117"/>
    </location>
</feature>
<evidence type="ECO:0000259" key="7">
    <source>
        <dbReference type="PROSITE" id="PS50109"/>
    </source>
</evidence>
<dbReference type="Proteomes" id="UP000273405">
    <property type="component" value="Unassembled WGS sequence"/>
</dbReference>
<dbReference type="Pfam" id="PF08448">
    <property type="entry name" value="PAS_4"/>
    <property type="match status" value="2"/>
</dbReference>
<dbReference type="Gene3D" id="3.30.450.20">
    <property type="entry name" value="PAS domain"/>
    <property type="match status" value="4"/>
</dbReference>
<evidence type="ECO:0000256" key="6">
    <source>
        <dbReference type="SAM" id="MobiDB-lite"/>
    </source>
</evidence>
<comment type="catalytic activity">
    <reaction evidence="1">
        <text>ATP + protein L-histidine = ADP + protein N-phospho-L-histidine.</text>
        <dbReference type="EC" id="2.7.13.3"/>
    </reaction>
</comment>
<dbReference type="Gene3D" id="1.10.287.130">
    <property type="match status" value="1"/>
</dbReference>
<dbReference type="Pfam" id="PF08447">
    <property type="entry name" value="PAS_3"/>
    <property type="match status" value="1"/>
</dbReference>
<feature type="region of interest" description="Disordered" evidence="6">
    <location>
        <begin position="1"/>
        <end position="28"/>
    </location>
</feature>
<dbReference type="CDD" id="cd00075">
    <property type="entry name" value="HATPase"/>
    <property type="match status" value="1"/>
</dbReference>
<dbReference type="InterPro" id="IPR003661">
    <property type="entry name" value="HisK_dim/P_dom"/>
</dbReference>
<proteinExistence type="predicted"/>
<dbReference type="InterPro" id="IPR036097">
    <property type="entry name" value="HisK_dim/P_sf"/>
</dbReference>
<dbReference type="SUPFAM" id="SSF47384">
    <property type="entry name" value="Homodimeric domain of signal transducing histidine kinase"/>
    <property type="match status" value="1"/>
</dbReference>
<evidence type="ECO:0000256" key="3">
    <source>
        <dbReference type="ARBA" id="ARBA00022553"/>
    </source>
</evidence>
<dbReference type="InterPro" id="IPR005467">
    <property type="entry name" value="His_kinase_dom"/>
</dbReference>
<keyword evidence="5 10" id="KW-0418">Kinase</keyword>
<dbReference type="CDD" id="cd00130">
    <property type="entry name" value="PAS"/>
    <property type="match status" value="2"/>
</dbReference>
<dbReference type="InterPro" id="IPR013656">
    <property type="entry name" value="PAS_4"/>
</dbReference>
<dbReference type="SMART" id="SM00091">
    <property type="entry name" value="PAS"/>
    <property type="match status" value="4"/>
</dbReference>
<dbReference type="Pfam" id="PF02518">
    <property type="entry name" value="HATPase_c"/>
    <property type="match status" value="1"/>
</dbReference>
<evidence type="ECO:0000256" key="2">
    <source>
        <dbReference type="ARBA" id="ARBA00012438"/>
    </source>
</evidence>
<organism evidence="10 11">
    <name type="scientific">Corallococcus sicarius</name>
    <dbReference type="NCBI Taxonomy" id="2316726"/>
    <lineage>
        <taxon>Bacteria</taxon>
        <taxon>Pseudomonadati</taxon>
        <taxon>Myxococcota</taxon>
        <taxon>Myxococcia</taxon>
        <taxon>Myxococcales</taxon>
        <taxon>Cystobacterineae</taxon>
        <taxon>Myxococcaceae</taxon>
        <taxon>Corallococcus</taxon>
    </lineage>
</organism>
<dbReference type="PANTHER" id="PTHR43304">
    <property type="entry name" value="PHYTOCHROME-LIKE PROTEIN CPH1"/>
    <property type="match status" value="1"/>
</dbReference>
<keyword evidence="4" id="KW-0808">Transferase</keyword>
<dbReference type="InterPro" id="IPR000014">
    <property type="entry name" value="PAS"/>
</dbReference>
<feature type="domain" description="Histidine kinase" evidence="7">
    <location>
        <begin position="580"/>
        <end position="800"/>
    </location>
</feature>
<dbReference type="PANTHER" id="PTHR43304:SF1">
    <property type="entry name" value="PAC DOMAIN-CONTAINING PROTEIN"/>
    <property type="match status" value="1"/>
</dbReference>
<dbReference type="SUPFAM" id="SSF55785">
    <property type="entry name" value="PYP-like sensor domain (PAS domain)"/>
    <property type="match status" value="4"/>
</dbReference>
<evidence type="ECO:0000313" key="10">
    <source>
        <dbReference type="EMBL" id="RKH33852.1"/>
    </source>
</evidence>
<keyword evidence="3" id="KW-0597">Phosphoprotein</keyword>
<dbReference type="InterPro" id="IPR000700">
    <property type="entry name" value="PAS-assoc_C"/>
</dbReference>
<dbReference type="InterPro" id="IPR036890">
    <property type="entry name" value="HATPase_C_sf"/>
</dbReference>
<evidence type="ECO:0000256" key="4">
    <source>
        <dbReference type="ARBA" id="ARBA00022679"/>
    </source>
</evidence>
<dbReference type="PROSITE" id="PS50113">
    <property type="entry name" value="PAC"/>
    <property type="match status" value="2"/>
</dbReference>
<dbReference type="InterPro" id="IPR003594">
    <property type="entry name" value="HATPase_dom"/>
</dbReference>
<dbReference type="AlphaFoldDB" id="A0A3A8N1N6"/>
<dbReference type="Gene3D" id="3.30.565.10">
    <property type="entry name" value="Histidine kinase-like ATPase, C-terminal domain"/>
    <property type="match status" value="1"/>
</dbReference>
<dbReference type="SMART" id="SM00387">
    <property type="entry name" value="HATPase_c"/>
    <property type="match status" value="1"/>
</dbReference>
<dbReference type="InterPro" id="IPR001610">
    <property type="entry name" value="PAC"/>
</dbReference>
<dbReference type="EC" id="2.7.13.3" evidence="2"/>
<feature type="compositionally biased region" description="Basic residues" evidence="6">
    <location>
        <begin position="1"/>
        <end position="10"/>
    </location>
</feature>
<dbReference type="SMART" id="SM00086">
    <property type="entry name" value="PAC"/>
    <property type="match status" value="2"/>
</dbReference>
<evidence type="ECO:0000259" key="9">
    <source>
        <dbReference type="PROSITE" id="PS50113"/>
    </source>
</evidence>
<dbReference type="InterPro" id="IPR004358">
    <property type="entry name" value="Sig_transdc_His_kin-like_C"/>
</dbReference>
<evidence type="ECO:0000313" key="11">
    <source>
        <dbReference type="Proteomes" id="UP000273405"/>
    </source>
</evidence>
<protein>
    <recommendedName>
        <fullName evidence="2">histidine kinase</fullName>
        <ecNumber evidence="2">2.7.13.3</ecNumber>
    </recommendedName>
</protein>
<dbReference type="PROSITE" id="PS50109">
    <property type="entry name" value="HIS_KIN"/>
    <property type="match status" value="1"/>
</dbReference>
<gene>
    <name evidence="10" type="ORF">D7X12_35650</name>
</gene>
<dbReference type="SMART" id="SM00388">
    <property type="entry name" value="HisKA"/>
    <property type="match status" value="1"/>
</dbReference>
<comment type="caution">
    <text evidence="10">The sequence shown here is derived from an EMBL/GenBank/DDBJ whole genome shotgun (WGS) entry which is preliminary data.</text>
</comment>
<feature type="domain" description="PAS" evidence="8">
    <location>
        <begin position="175"/>
        <end position="245"/>
    </location>
</feature>
<feature type="domain" description="PAC" evidence="9">
    <location>
        <begin position="373"/>
        <end position="430"/>
    </location>
</feature>
<reference evidence="11" key="1">
    <citation type="submission" date="2018-09" db="EMBL/GenBank/DDBJ databases">
        <authorList>
            <person name="Livingstone P.G."/>
            <person name="Whitworth D.E."/>
        </authorList>
    </citation>
    <scope>NUCLEOTIDE SEQUENCE [LARGE SCALE GENOMIC DNA]</scope>
    <source>
        <strain evidence="11">CA040B</strain>
    </source>
</reference>
<dbReference type="PROSITE" id="PS50112">
    <property type="entry name" value="PAS"/>
    <property type="match status" value="2"/>
</dbReference>
<dbReference type="FunFam" id="3.30.450.20:FF:000099">
    <property type="entry name" value="Sensory box sensor histidine kinase"/>
    <property type="match status" value="1"/>
</dbReference>
<name>A0A3A8N1N6_9BACT</name>
<dbReference type="PRINTS" id="PR00344">
    <property type="entry name" value="BCTRLSENSOR"/>
</dbReference>
<feature type="domain" description="PAC" evidence="9">
    <location>
        <begin position="248"/>
        <end position="300"/>
    </location>
</feature>
<evidence type="ECO:0000259" key="8">
    <source>
        <dbReference type="PROSITE" id="PS50112"/>
    </source>
</evidence>
<dbReference type="Pfam" id="PF00512">
    <property type="entry name" value="HisKA"/>
    <property type="match status" value="1"/>
</dbReference>
<dbReference type="InterPro" id="IPR052162">
    <property type="entry name" value="Sensor_kinase/Photoreceptor"/>
</dbReference>
<dbReference type="InterPro" id="IPR013655">
    <property type="entry name" value="PAS_fold_3"/>
</dbReference>
<dbReference type="FunFam" id="3.30.565.10:FF:000006">
    <property type="entry name" value="Sensor histidine kinase WalK"/>
    <property type="match status" value="1"/>
</dbReference>
<dbReference type="NCBIfam" id="TIGR00229">
    <property type="entry name" value="sensory_box"/>
    <property type="match status" value="3"/>
</dbReference>
<dbReference type="EMBL" id="RAWG01000363">
    <property type="protein sequence ID" value="RKH33852.1"/>
    <property type="molecule type" value="Genomic_DNA"/>
</dbReference>
<sequence>MRVAGRRRHGSPFLRLPGKGPWPQEARVESPSASFDGVATEGITEAHARLLLETLVACTPVGLAVVDMDQRFVQVNEALAELNGIPRAAHLGRKVQEIVPEMWSTLRPQYQHIMDGGEARTFEIRGATSKAMGVERHFLASYYPVRTASGVLLGTGVVVVEVTEQRKAHEALRASEQRYRSLVEAMAQPVWTTNRRGEVVEPAPRWLAFTGQTHEEHLGLGWLHAIHPEDRKRVVRGWVEALRTRQSYQGEFRLRFHAGGYRDVVGRAVPVFGDAGNIEEWVSTAEDITERKRAEALVEAERGRLRSVLMNAPAGVAIVAGPEQVFTLVNPLFSRASQGMDLTGASLRDFQDESGRTYSAHLERAYTTGETQTDKEMPIVFDHDGDGVATTRLFDVTYQPLRDVNGRVDSVLSFAIDVTEQVEARQKLQDWAASLRNQQQWLEAVLDRTPVALMLMEPRTGRPLFANQAAREMAGGEFPGGLRVEKYKGIYLFTDEAGRELRSEEVPGVRAARGEPVHAAPIVWHTPTGRYSLLVEAVPLPAQHGHPATVLLAHQDVSELRKTQAQLQHAVSLRDEFLAVASHELKTPLTPLQLKLQSLVRDAMTAPSLETLRERVVRTAESVSGQVRKMTTLINDLLEVTQSTGPAAPLQLEDVDLATVVQEVVERSSPQAAKAGCQLVLEASPGVVGHWDRHRLEQVTLSLLSNALKYGAGSPVTLRVEKADGKARLTVKDEGIGIAPGALLTIFEKFTRAVSTRHYGGLGLGLFITRQIVEAHHGRLWAESEPGQGATFIVELPMTGATN</sequence>
<evidence type="ECO:0000256" key="1">
    <source>
        <dbReference type="ARBA" id="ARBA00000085"/>
    </source>
</evidence>